<feature type="transmembrane region" description="Helical" evidence="1">
    <location>
        <begin position="94"/>
        <end position="112"/>
    </location>
</feature>
<evidence type="ECO:0008006" key="4">
    <source>
        <dbReference type="Google" id="ProtNLM"/>
    </source>
</evidence>
<dbReference type="Proteomes" id="UP000587527">
    <property type="component" value="Unassembled WGS sequence"/>
</dbReference>
<accession>A0A841BSY8</accession>
<feature type="transmembrane region" description="Helical" evidence="1">
    <location>
        <begin position="17"/>
        <end position="33"/>
    </location>
</feature>
<evidence type="ECO:0000256" key="1">
    <source>
        <dbReference type="SAM" id="Phobius"/>
    </source>
</evidence>
<keyword evidence="1" id="KW-0472">Membrane</keyword>
<feature type="transmembrane region" description="Helical" evidence="1">
    <location>
        <begin position="124"/>
        <end position="154"/>
    </location>
</feature>
<feature type="transmembrane region" description="Helical" evidence="1">
    <location>
        <begin position="39"/>
        <end position="57"/>
    </location>
</feature>
<keyword evidence="1" id="KW-0812">Transmembrane</keyword>
<dbReference type="AlphaFoldDB" id="A0A841BSY8"/>
<evidence type="ECO:0000313" key="3">
    <source>
        <dbReference type="Proteomes" id="UP000587527"/>
    </source>
</evidence>
<comment type="caution">
    <text evidence="2">The sequence shown here is derived from an EMBL/GenBank/DDBJ whole genome shotgun (WGS) entry which is preliminary data.</text>
</comment>
<keyword evidence="1" id="KW-1133">Transmembrane helix</keyword>
<gene>
    <name evidence="2" type="ORF">F4553_003279</name>
</gene>
<sequence length="265" mass="29400">MTLPSSLHAERTWLRRYPTWLFFVCFIIAYWLNRQDSSLSFPVLLAGVGVAVGQAVLELRYDRHVRDAAPQLIAHVLAAPITTPLRVRRSAPSVIANLFQISLAGWIGLGIPEVVAELRTHRSAGAAGILMTATMVIVLVAMTLIVLGLAWSALRRIVRTVTGRALLEIDEAGIRIDDLDLTVAWTEIDGIYCFRLDRLNPGLALRLIDPVTTLARSTRWPLPRRTRPRLRTDSNGWLLIPDNELREPLADVLGAAITQHRAATS</sequence>
<protein>
    <recommendedName>
        <fullName evidence="4">PH domain-containing protein</fullName>
    </recommendedName>
</protein>
<reference evidence="2 3" key="1">
    <citation type="submission" date="2020-08" db="EMBL/GenBank/DDBJ databases">
        <title>Sequencing the genomes of 1000 actinobacteria strains.</title>
        <authorList>
            <person name="Klenk H.-P."/>
        </authorList>
    </citation>
    <scope>NUCLEOTIDE SEQUENCE [LARGE SCALE GENOMIC DNA]</scope>
    <source>
        <strain evidence="2 3">DSM 45362</strain>
    </source>
</reference>
<dbReference type="EMBL" id="JACHMN010000002">
    <property type="protein sequence ID" value="MBB5869900.1"/>
    <property type="molecule type" value="Genomic_DNA"/>
</dbReference>
<evidence type="ECO:0000313" key="2">
    <source>
        <dbReference type="EMBL" id="MBB5869900.1"/>
    </source>
</evidence>
<keyword evidence="3" id="KW-1185">Reference proteome</keyword>
<dbReference type="RefSeq" id="WP_184836874.1">
    <property type="nucleotide sequence ID" value="NZ_JACHMN010000002.1"/>
</dbReference>
<name>A0A841BSY8_9ACTN</name>
<proteinExistence type="predicted"/>
<organism evidence="2 3">
    <name type="scientific">Allocatelliglobosispora scoriae</name>
    <dbReference type="NCBI Taxonomy" id="643052"/>
    <lineage>
        <taxon>Bacteria</taxon>
        <taxon>Bacillati</taxon>
        <taxon>Actinomycetota</taxon>
        <taxon>Actinomycetes</taxon>
        <taxon>Micromonosporales</taxon>
        <taxon>Micromonosporaceae</taxon>
        <taxon>Allocatelliglobosispora</taxon>
    </lineage>
</organism>